<organism evidence="8 9">
    <name type="scientific">Hermetia illucens</name>
    <name type="common">Black soldier fly</name>
    <dbReference type="NCBI Taxonomy" id="343691"/>
    <lineage>
        <taxon>Eukaryota</taxon>
        <taxon>Metazoa</taxon>
        <taxon>Ecdysozoa</taxon>
        <taxon>Arthropoda</taxon>
        <taxon>Hexapoda</taxon>
        <taxon>Insecta</taxon>
        <taxon>Pterygota</taxon>
        <taxon>Neoptera</taxon>
        <taxon>Endopterygota</taxon>
        <taxon>Diptera</taxon>
        <taxon>Brachycera</taxon>
        <taxon>Stratiomyomorpha</taxon>
        <taxon>Stratiomyidae</taxon>
        <taxon>Hermetiinae</taxon>
        <taxon>Hermetia</taxon>
    </lineage>
</organism>
<keyword evidence="1 6" id="KW-0540">Nuclease</keyword>
<evidence type="ECO:0000256" key="6">
    <source>
        <dbReference type="HAMAP-Rule" id="MF_03040"/>
    </source>
</evidence>
<dbReference type="Pfam" id="PF09749">
    <property type="entry name" value="HVSL"/>
    <property type="match status" value="1"/>
</dbReference>
<dbReference type="HAMAP" id="MF_03040">
    <property type="entry name" value="USB1"/>
    <property type="match status" value="1"/>
</dbReference>
<comment type="function">
    <text evidence="6">Phosphodiesterase responsible for the U6 snRNA 3' end processing. Acts as an exoribonuclease (RNase) responsible for trimming the poly(U) tract of the last nucleotides in the pre-U6 snRNA molecule, leading to the formation of mature U6 snRNA.</text>
</comment>
<dbReference type="GO" id="GO:0005634">
    <property type="term" value="C:nucleus"/>
    <property type="evidence" value="ECO:0007669"/>
    <property type="project" value="UniProtKB-SubCell"/>
</dbReference>
<dbReference type="FunCoup" id="A0A7R8V3F5">
    <property type="interactions" value="467"/>
</dbReference>
<evidence type="ECO:0000256" key="7">
    <source>
        <dbReference type="SAM" id="MobiDB-lite"/>
    </source>
</evidence>
<feature type="region of interest" description="Disordered" evidence="7">
    <location>
        <begin position="1"/>
        <end position="31"/>
    </location>
</feature>
<evidence type="ECO:0000256" key="5">
    <source>
        <dbReference type="ARBA" id="ARBA00029300"/>
    </source>
</evidence>
<dbReference type="PANTHER" id="PTHR13522">
    <property type="entry name" value="U6 SNRNA PHOSPHODIESTERASE 1"/>
    <property type="match status" value="1"/>
</dbReference>
<dbReference type="OMA" id="KTVVLQY"/>
<accession>A0A7R8V3F5</accession>
<dbReference type="OrthoDB" id="49151at2759"/>
<reference evidence="8 9" key="1">
    <citation type="submission" date="2020-11" db="EMBL/GenBank/DDBJ databases">
        <authorList>
            <person name="Wallbank WR R."/>
            <person name="Pardo Diaz C."/>
            <person name="Kozak K."/>
            <person name="Martin S."/>
            <person name="Jiggins C."/>
            <person name="Moest M."/>
            <person name="Warren A I."/>
            <person name="Generalovic N T."/>
            <person name="Byers J.R.P. K."/>
            <person name="Montejo-Kovacevich G."/>
            <person name="Yen C E."/>
        </authorList>
    </citation>
    <scope>NUCLEOTIDE SEQUENCE [LARGE SCALE GENOMIC DNA]</scope>
</reference>
<comment type="subcellular location">
    <subcellularLocation>
        <location evidence="6">Nucleus</location>
    </subcellularLocation>
</comment>
<gene>
    <name evidence="8" type="ORF">HERILL_LOCUS14437</name>
</gene>
<keyword evidence="4 6" id="KW-0539">Nucleus</keyword>
<keyword evidence="3" id="KW-0456">Lyase</keyword>
<comment type="similarity">
    <text evidence="6">Belongs to the 2H phosphoesterase superfamily. USB1 family.</text>
</comment>
<dbReference type="InterPro" id="IPR027521">
    <property type="entry name" value="Usb1"/>
</dbReference>
<comment type="catalytic activity">
    <reaction evidence="5">
        <text>a 3'-end uridylyl-uridine-RNA = a 3'-end 2',3'-cyclophospho-uridine-RNA + uridine</text>
        <dbReference type="Rhea" id="RHEA:46052"/>
        <dbReference type="Rhea" id="RHEA-COMP:17384"/>
        <dbReference type="Rhea" id="RHEA-COMP:17385"/>
        <dbReference type="ChEBI" id="CHEBI:16704"/>
        <dbReference type="ChEBI" id="CHEBI:85643"/>
        <dbReference type="ChEBI" id="CHEBI:85644"/>
    </reaction>
    <physiologicalReaction direction="left-to-right" evidence="5">
        <dbReference type="Rhea" id="RHEA:46053"/>
    </physiologicalReaction>
</comment>
<evidence type="ECO:0000313" key="9">
    <source>
        <dbReference type="Proteomes" id="UP000594454"/>
    </source>
</evidence>
<evidence type="ECO:0000256" key="2">
    <source>
        <dbReference type="ARBA" id="ARBA00022801"/>
    </source>
</evidence>
<proteinExistence type="inferred from homology"/>
<name>A0A7R8V3F5_HERIL</name>
<dbReference type="EC" id="3.1.4.-" evidence="6"/>
<evidence type="ECO:0000313" key="8">
    <source>
        <dbReference type="EMBL" id="CAD7092048.1"/>
    </source>
</evidence>
<dbReference type="Gene3D" id="3.90.1140.10">
    <property type="entry name" value="Cyclic phosphodiesterase"/>
    <property type="match status" value="1"/>
</dbReference>
<evidence type="ECO:0000256" key="3">
    <source>
        <dbReference type="ARBA" id="ARBA00023239"/>
    </source>
</evidence>
<dbReference type="GO" id="GO:1990838">
    <property type="term" value="F:poly(U)-specific exoribonuclease activity, producing 3' uridine cyclic phosphate ends"/>
    <property type="evidence" value="ECO:0007669"/>
    <property type="project" value="UniProtKB-UniRule"/>
</dbReference>
<dbReference type="PANTHER" id="PTHR13522:SF3">
    <property type="entry name" value="U6 SNRNA PHOSPHODIESTERASE 1"/>
    <property type="match status" value="1"/>
</dbReference>
<sequence>MKSLVEYSSSSDSEDAAEAGSPPAPSAKKMRLPLPSQIKTMKLNSIHEVPVDDPSKHDGRVRSFQHERGNWATFVYVPVDVPILDDLQNSLIKSPLIDVELKPSSGIHISLTKTVVLQHHWIDSFVSSVRNELVLTKKFRIQFQHLKVYCNEDRTRTFIGLKVNSGMTQQLDAISKRLDTVLKEYRLPEFYKDPSFHCSILWCAGDHETKFNAILKDLETIFQSYFIKSSEEFQMAVNTILCKTGNKLFRFELS</sequence>
<evidence type="ECO:0000256" key="4">
    <source>
        <dbReference type="ARBA" id="ARBA00023242"/>
    </source>
</evidence>
<feature type="active site" description="Proton donor/acceptor" evidence="6">
    <location>
        <position position="108"/>
    </location>
</feature>
<dbReference type="Proteomes" id="UP000594454">
    <property type="component" value="Chromosome 6"/>
</dbReference>
<keyword evidence="2 6" id="KW-0378">Hydrolase</keyword>
<evidence type="ECO:0000256" key="1">
    <source>
        <dbReference type="ARBA" id="ARBA00022722"/>
    </source>
</evidence>
<dbReference type="AlphaFoldDB" id="A0A7R8V3F5"/>
<keyword evidence="9" id="KW-1185">Reference proteome</keyword>
<dbReference type="GO" id="GO:0016829">
    <property type="term" value="F:lyase activity"/>
    <property type="evidence" value="ECO:0007669"/>
    <property type="project" value="UniProtKB-KW"/>
</dbReference>
<dbReference type="InParanoid" id="A0A7R8V3F5"/>
<protein>
    <recommendedName>
        <fullName evidence="6">U6 snRNA phosphodiesterase</fullName>
        <ecNumber evidence="6">3.1.4.-</ecNumber>
    </recommendedName>
</protein>
<feature type="active site" description="Proton donor/acceptor" evidence="6">
    <location>
        <position position="197"/>
    </location>
</feature>
<dbReference type="GO" id="GO:0034477">
    <property type="term" value="P:U6 snRNA 3'-end processing"/>
    <property type="evidence" value="ECO:0007669"/>
    <property type="project" value="UniProtKB-UniRule"/>
</dbReference>
<dbReference type="EMBL" id="LR899014">
    <property type="protein sequence ID" value="CAD7092048.1"/>
    <property type="molecule type" value="Genomic_DNA"/>
</dbReference>